<evidence type="ECO:0008006" key="4">
    <source>
        <dbReference type="Google" id="ProtNLM"/>
    </source>
</evidence>
<organism evidence="2 3">
    <name type="scientific">Streptomyces rhizosphaericus</name>
    <dbReference type="NCBI Taxonomy" id="114699"/>
    <lineage>
        <taxon>Bacteria</taxon>
        <taxon>Bacillati</taxon>
        <taxon>Actinomycetota</taxon>
        <taxon>Actinomycetes</taxon>
        <taxon>Kitasatosporales</taxon>
        <taxon>Streptomycetaceae</taxon>
        <taxon>Streptomyces</taxon>
        <taxon>Streptomyces violaceusniger group</taxon>
    </lineage>
</organism>
<gene>
    <name evidence="2" type="ORF">G4H13_04845</name>
</gene>
<evidence type="ECO:0000313" key="2">
    <source>
        <dbReference type="EMBL" id="NEW69758.1"/>
    </source>
</evidence>
<feature type="chain" id="PRO_5026222399" description="Chaplin" evidence="1">
    <location>
        <begin position="31"/>
        <end position="75"/>
    </location>
</feature>
<dbReference type="EMBL" id="JAAIKT010000003">
    <property type="protein sequence ID" value="NEW69758.1"/>
    <property type="molecule type" value="Genomic_DNA"/>
</dbReference>
<feature type="signal peptide" evidence="1">
    <location>
        <begin position="1"/>
        <end position="30"/>
    </location>
</feature>
<proteinExistence type="predicted"/>
<reference evidence="2" key="1">
    <citation type="submission" date="2020-02" db="EMBL/GenBank/DDBJ databases">
        <title>A new Streptomyces sp. for controlling soil-borne diseases.</title>
        <authorList>
            <person name="Li X."/>
            <person name="Tian Y."/>
            <person name="Gao K."/>
        </authorList>
    </citation>
    <scope>NUCLEOTIDE SEQUENCE [LARGE SCALE GENOMIC DNA]</scope>
    <source>
        <strain evidence="2">0250</strain>
    </source>
</reference>
<sequence length="75" mass="7453">MRMRTAALTALSTLALTAASLAVGATGAVAEDGPDVTVDNTSNTATTFPGICASNQFSFVTVPVNLVGQSDSSSC</sequence>
<dbReference type="Proteomes" id="UP000476310">
    <property type="component" value="Unassembled WGS sequence"/>
</dbReference>
<evidence type="ECO:0000256" key="1">
    <source>
        <dbReference type="SAM" id="SignalP"/>
    </source>
</evidence>
<dbReference type="AlphaFoldDB" id="A0A6G4A974"/>
<keyword evidence="1" id="KW-0732">Signal</keyword>
<protein>
    <recommendedName>
        <fullName evidence="4">Chaplin</fullName>
    </recommendedName>
</protein>
<evidence type="ECO:0000313" key="3">
    <source>
        <dbReference type="Proteomes" id="UP000476310"/>
    </source>
</evidence>
<dbReference type="RefSeq" id="WP_164424093.1">
    <property type="nucleotide sequence ID" value="NZ_JAAIKT010000003.1"/>
</dbReference>
<keyword evidence="3" id="KW-1185">Reference proteome</keyword>
<name>A0A6G4A974_9ACTN</name>
<comment type="caution">
    <text evidence="2">The sequence shown here is derived from an EMBL/GenBank/DDBJ whole genome shotgun (WGS) entry which is preliminary data.</text>
</comment>
<accession>A0A6G4A974</accession>